<keyword evidence="1" id="KW-0862">Zinc</keyword>
<name>A0A2P4QXA0_RHIID</name>
<dbReference type="SUPFAM" id="SSF57850">
    <property type="entry name" value="RING/U-box"/>
    <property type="match status" value="1"/>
</dbReference>
<dbReference type="GO" id="GO:0008270">
    <property type="term" value="F:zinc ion binding"/>
    <property type="evidence" value="ECO:0007669"/>
    <property type="project" value="UniProtKB-KW"/>
</dbReference>
<accession>A0A2P4QXA0</accession>
<protein>
    <recommendedName>
        <fullName evidence="2">RING-type domain-containing protein</fullName>
    </recommendedName>
</protein>
<keyword evidence="1" id="KW-0863">Zinc-finger</keyword>
<dbReference type="AlphaFoldDB" id="A0A2P4QXA0"/>
<reference evidence="3 4" key="1">
    <citation type="journal article" date="2013" name="Proc. Natl. Acad. Sci. U.S.A.">
        <title>Genome of an arbuscular mycorrhizal fungus provides insight into the oldest plant symbiosis.</title>
        <authorList>
            <person name="Tisserant E."/>
            <person name="Malbreil M."/>
            <person name="Kuo A."/>
            <person name="Kohler A."/>
            <person name="Symeonidi A."/>
            <person name="Balestrini R."/>
            <person name="Charron P."/>
            <person name="Duensing N."/>
            <person name="Frei Dit Frey N."/>
            <person name="Gianinazzi-Pearson V."/>
            <person name="Gilbert L.B."/>
            <person name="Handa Y."/>
            <person name="Herr J.R."/>
            <person name="Hijri M."/>
            <person name="Koul R."/>
            <person name="Kawaguchi M."/>
            <person name="Krajinski F."/>
            <person name="Lammers P.J."/>
            <person name="Masclaux F.G."/>
            <person name="Murat C."/>
            <person name="Morin E."/>
            <person name="Ndikumana S."/>
            <person name="Pagni M."/>
            <person name="Petitpierre D."/>
            <person name="Requena N."/>
            <person name="Rosikiewicz P."/>
            <person name="Riley R."/>
            <person name="Saito K."/>
            <person name="San Clemente H."/>
            <person name="Shapiro H."/>
            <person name="van Tuinen D."/>
            <person name="Becard G."/>
            <person name="Bonfante P."/>
            <person name="Paszkowski U."/>
            <person name="Shachar-Hill Y.Y."/>
            <person name="Tuskan G.A."/>
            <person name="Young P.W."/>
            <person name="Sanders I.R."/>
            <person name="Henrissat B."/>
            <person name="Rensing S.A."/>
            <person name="Grigoriev I.V."/>
            <person name="Corradi N."/>
            <person name="Roux C."/>
            <person name="Martin F."/>
        </authorList>
    </citation>
    <scope>NUCLEOTIDE SEQUENCE [LARGE SCALE GENOMIC DNA]</scope>
    <source>
        <strain evidence="3 4">DAOM 197198</strain>
    </source>
</reference>
<evidence type="ECO:0000313" key="3">
    <source>
        <dbReference type="EMBL" id="POG82284.1"/>
    </source>
</evidence>
<proteinExistence type="predicted"/>
<dbReference type="Gene3D" id="3.30.40.10">
    <property type="entry name" value="Zinc/RING finger domain, C3HC4 (zinc finger)"/>
    <property type="match status" value="1"/>
</dbReference>
<dbReference type="Pfam" id="PF17123">
    <property type="entry name" value="zf-RING_11"/>
    <property type="match status" value="1"/>
</dbReference>
<dbReference type="InterPro" id="IPR001841">
    <property type="entry name" value="Znf_RING"/>
</dbReference>
<organism evidence="3 4">
    <name type="scientific">Rhizophagus irregularis (strain DAOM 181602 / DAOM 197198 / MUCL 43194)</name>
    <name type="common">Arbuscular mycorrhizal fungus</name>
    <name type="synonym">Glomus intraradices</name>
    <dbReference type="NCBI Taxonomy" id="747089"/>
    <lineage>
        <taxon>Eukaryota</taxon>
        <taxon>Fungi</taxon>
        <taxon>Fungi incertae sedis</taxon>
        <taxon>Mucoromycota</taxon>
        <taxon>Glomeromycotina</taxon>
        <taxon>Glomeromycetes</taxon>
        <taxon>Glomerales</taxon>
        <taxon>Glomeraceae</taxon>
        <taxon>Rhizophagus</taxon>
    </lineage>
</organism>
<comment type="caution">
    <text evidence="3">The sequence shown here is derived from an EMBL/GenBank/DDBJ whole genome shotgun (WGS) entry which is preliminary data.</text>
</comment>
<evidence type="ECO:0000256" key="1">
    <source>
        <dbReference type="PROSITE-ProRule" id="PRU00175"/>
    </source>
</evidence>
<dbReference type="PROSITE" id="PS50089">
    <property type="entry name" value="ZF_RING_2"/>
    <property type="match status" value="1"/>
</dbReference>
<evidence type="ECO:0000259" key="2">
    <source>
        <dbReference type="PROSITE" id="PS50089"/>
    </source>
</evidence>
<keyword evidence="1" id="KW-0479">Metal-binding</keyword>
<dbReference type="VEuPathDB" id="FungiDB:RhiirFUN_013179"/>
<dbReference type="Proteomes" id="UP000018888">
    <property type="component" value="Unassembled WGS sequence"/>
</dbReference>
<feature type="domain" description="RING-type" evidence="2">
    <location>
        <begin position="35"/>
        <end position="87"/>
    </location>
</feature>
<keyword evidence="4" id="KW-1185">Reference proteome</keyword>
<reference evidence="3 4" key="2">
    <citation type="journal article" date="2018" name="New Phytol.">
        <title>High intraspecific genome diversity in the model arbuscular mycorrhizal symbiont Rhizophagus irregularis.</title>
        <authorList>
            <person name="Chen E.C.H."/>
            <person name="Morin E."/>
            <person name="Beaudet D."/>
            <person name="Noel J."/>
            <person name="Yildirir G."/>
            <person name="Ndikumana S."/>
            <person name="Charron P."/>
            <person name="St-Onge C."/>
            <person name="Giorgi J."/>
            <person name="Kruger M."/>
            <person name="Marton T."/>
            <person name="Ropars J."/>
            <person name="Grigoriev I.V."/>
            <person name="Hainaut M."/>
            <person name="Henrissat B."/>
            <person name="Roux C."/>
            <person name="Martin F."/>
            <person name="Corradi N."/>
        </authorList>
    </citation>
    <scope>NUCLEOTIDE SEQUENCE [LARGE SCALE GENOMIC DNA]</scope>
    <source>
        <strain evidence="3 4">DAOM 197198</strain>
    </source>
</reference>
<evidence type="ECO:0000313" key="4">
    <source>
        <dbReference type="Proteomes" id="UP000018888"/>
    </source>
</evidence>
<gene>
    <name evidence="3" type="ORF">GLOIN_2v971331</name>
</gene>
<dbReference type="CDD" id="cd16448">
    <property type="entry name" value="RING-H2"/>
    <property type="match status" value="1"/>
</dbReference>
<dbReference type="InterPro" id="IPR013083">
    <property type="entry name" value="Znf_RING/FYVE/PHD"/>
</dbReference>
<dbReference type="EMBL" id="AUPC02000006">
    <property type="protein sequence ID" value="POG82284.1"/>
    <property type="molecule type" value="Genomic_DNA"/>
</dbReference>
<sequence>MAFSSLMEAVRKTLRFLVSLFFASEIEQSEPDVTCTICFDDIKQAQAYTKFACGHAFHFECWIKYIINGIMYTKDIFLRRMICPNCRGVVHEPQSSELIGPGRYLGGNTLSNRDENLHPGRGQYNVVVPQLETFPNIPGSFHTFNTAPNNNIRRISLSRPIHFN</sequence>